<dbReference type="Proteomes" id="UP000257109">
    <property type="component" value="Unassembled WGS sequence"/>
</dbReference>
<dbReference type="AlphaFoldDB" id="A0A371EWD8"/>
<gene>
    <name evidence="2" type="ORF">CR513_50479</name>
</gene>
<evidence type="ECO:0000313" key="2">
    <source>
        <dbReference type="EMBL" id="RDX70306.1"/>
    </source>
</evidence>
<organism evidence="2 3">
    <name type="scientific">Mucuna pruriens</name>
    <name type="common">Velvet bean</name>
    <name type="synonym">Dolichos pruriens</name>
    <dbReference type="NCBI Taxonomy" id="157652"/>
    <lineage>
        <taxon>Eukaryota</taxon>
        <taxon>Viridiplantae</taxon>
        <taxon>Streptophyta</taxon>
        <taxon>Embryophyta</taxon>
        <taxon>Tracheophyta</taxon>
        <taxon>Spermatophyta</taxon>
        <taxon>Magnoliopsida</taxon>
        <taxon>eudicotyledons</taxon>
        <taxon>Gunneridae</taxon>
        <taxon>Pentapetalae</taxon>
        <taxon>rosids</taxon>
        <taxon>fabids</taxon>
        <taxon>Fabales</taxon>
        <taxon>Fabaceae</taxon>
        <taxon>Papilionoideae</taxon>
        <taxon>50 kb inversion clade</taxon>
        <taxon>NPAAA clade</taxon>
        <taxon>indigoferoid/millettioid clade</taxon>
        <taxon>Phaseoleae</taxon>
        <taxon>Mucuna</taxon>
    </lineage>
</organism>
<sequence length="84" mass="9440">MGDHLGSLCVAPLFSPIFMFFYATLLMVQHLTGVFILEVMHRIPSKLRSKVCLGESSTRSLIVQHLTSAIIPLLMYRIPSKLHS</sequence>
<name>A0A371EWD8_MUCPR</name>
<feature type="non-terminal residue" evidence="2">
    <location>
        <position position="1"/>
    </location>
</feature>
<reference evidence="2" key="1">
    <citation type="submission" date="2018-05" db="EMBL/GenBank/DDBJ databases">
        <title>Draft genome of Mucuna pruriens seed.</title>
        <authorList>
            <person name="Nnadi N.E."/>
            <person name="Vos R."/>
            <person name="Hasami M.H."/>
            <person name="Devisetty U.K."/>
            <person name="Aguiy J.C."/>
        </authorList>
    </citation>
    <scope>NUCLEOTIDE SEQUENCE [LARGE SCALE GENOMIC DNA]</scope>
    <source>
        <strain evidence="2">JCA_2017</strain>
    </source>
</reference>
<proteinExistence type="predicted"/>
<accession>A0A371EWD8</accession>
<keyword evidence="3" id="KW-1185">Reference proteome</keyword>
<comment type="caution">
    <text evidence="2">The sequence shown here is derived from an EMBL/GenBank/DDBJ whole genome shotgun (WGS) entry which is preliminary data.</text>
</comment>
<evidence type="ECO:0000313" key="3">
    <source>
        <dbReference type="Proteomes" id="UP000257109"/>
    </source>
</evidence>
<dbReference type="EMBL" id="QJKJ01011752">
    <property type="protein sequence ID" value="RDX70306.1"/>
    <property type="molecule type" value="Genomic_DNA"/>
</dbReference>
<evidence type="ECO:0000256" key="1">
    <source>
        <dbReference type="SAM" id="Phobius"/>
    </source>
</evidence>
<keyword evidence="1" id="KW-1133">Transmembrane helix</keyword>
<protein>
    <submittedName>
        <fullName evidence="2">Uncharacterized protein</fullName>
    </submittedName>
</protein>
<keyword evidence="1" id="KW-0812">Transmembrane</keyword>
<feature type="transmembrane region" description="Helical" evidence="1">
    <location>
        <begin position="20"/>
        <end position="40"/>
    </location>
</feature>
<keyword evidence="1" id="KW-0472">Membrane</keyword>